<protein>
    <submittedName>
        <fullName evidence="1">Uncharacterized protein</fullName>
    </submittedName>
</protein>
<name>A0ABU0S642_9HYPH</name>
<evidence type="ECO:0000313" key="2">
    <source>
        <dbReference type="Proteomes" id="UP001237780"/>
    </source>
</evidence>
<accession>A0ABU0S642</accession>
<comment type="caution">
    <text evidence="1">The sequence shown here is derived from an EMBL/GenBank/DDBJ whole genome shotgun (WGS) entry which is preliminary data.</text>
</comment>
<proteinExistence type="predicted"/>
<evidence type="ECO:0000313" key="1">
    <source>
        <dbReference type="EMBL" id="MDQ0995991.1"/>
    </source>
</evidence>
<keyword evidence="2" id="KW-1185">Reference proteome</keyword>
<dbReference type="Proteomes" id="UP001237780">
    <property type="component" value="Unassembled WGS sequence"/>
</dbReference>
<gene>
    <name evidence="1" type="ORF">QFZ34_001168</name>
</gene>
<dbReference type="EMBL" id="JAUSZT010000002">
    <property type="protein sequence ID" value="MDQ0995991.1"/>
    <property type="molecule type" value="Genomic_DNA"/>
</dbReference>
<sequence length="47" mass="4838">MGIVLMGSGANATGGLSNTVADPYRKKPSFIGVVHGYNGNIDQADFP</sequence>
<organism evidence="1 2">
    <name type="scientific">Phyllobacterium ifriqiyense</name>
    <dbReference type="NCBI Taxonomy" id="314238"/>
    <lineage>
        <taxon>Bacteria</taxon>
        <taxon>Pseudomonadati</taxon>
        <taxon>Pseudomonadota</taxon>
        <taxon>Alphaproteobacteria</taxon>
        <taxon>Hyphomicrobiales</taxon>
        <taxon>Phyllobacteriaceae</taxon>
        <taxon>Phyllobacterium</taxon>
    </lineage>
</organism>
<reference evidence="1 2" key="1">
    <citation type="submission" date="2023-07" db="EMBL/GenBank/DDBJ databases">
        <title>Comparative genomics of wheat-associated soil bacteria to identify genetic determinants of phenazine resistance.</title>
        <authorList>
            <person name="Mouncey N."/>
        </authorList>
    </citation>
    <scope>NUCLEOTIDE SEQUENCE [LARGE SCALE GENOMIC DNA]</scope>
    <source>
        <strain evidence="1 2">W4I11</strain>
    </source>
</reference>